<dbReference type="AlphaFoldDB" id="A0A0D5NHA0"/>
<evidence type="ECO:0000313" key="2">
    <source>
        <dbReference type="Proteomes" id="UP000032633"/>
    </source>
</evidence>
<reference evidence="2" key="2">
    <citation type="submission" date="2015-03" db="EMBL/GenBank/DDBJ databases">
        <title>Genome sequence of Paenibacillus beijingensis strain DSM 24997T.</title>
        <authorList>
            <person name="Kwak Y."/>
            <person name="Shin J.-H."/>
        </authorList>
    </citation>
    <scope>NUCLEOTIDE SEQUENCE [LARGE SCALE GENOMIC DNA]</scope>
    <source>
        <strain evidence="2">DSM 24997</strain>
    </source>
</reference>
<dbReference type="HOGENOM" id="CLU_117584_1_0_9"/>
<dbReference type="PATRIC" id="fig|1126833.4.peg.1744"/>
<keyword evidence="2" id="KW-1185">Reference proteome</keyword>
<dbReference type="Pfam" id="PF20074">
    <property type="entry name" value="DUF6470"/>
    <property type="match status" value="1"/>
</dbReference>
<organism evidence="1 2">
    <name type="scientific">Paenibacillus beijingensis</name>
    <dbReference type="NCBI Taxonomy" id="1126833"/>
    <lineage>
        <taxon>Bacteria</taxon>
        <taxon>Bacillati</taxon>
        <taxon>Bacillota</taxon>
        <taxon>Bacilli</taxon>
        <taxon>Bacillales</taxon>
        <taxon>Paenibacillaceae</taxon>
        <taxon>Paenibacillus</taxon>
    </lineage>
</organism>
<name>A0A0D5NHA0_9BACL</name>
<dbReference type="InterPro" id="IPR045527">
    <property type="entry name" value="DUF6470"/>
</dbReference>
<evidence type="ECO:0000313" key="1">
    <source>
        <dbReference type="EMBL" id="AJY74515.1"/>
    </source>
</evidence>
<proteinExistence type="predicted"/>
<dbReference type="Proteomes" id="UP000032633">
    <property type="component" value="Chromosome"/>
</dbReference>
<gene>
    <name evidence="1" type="ORF">VN24_07925</name>
</gene>
<reference evidence="1 2" key="1">
    <citation type="journal article" date="2015" name="J. Biotechnol.">
        <title>Complete genome sequence of Paenibacillus beijingensis 7188(T) (=DSM 24997(T)), a novel rhizobacterium from jujube garden soil.</title>
        <authorList>
            <person name="Kwak Y."/>
            <person name="Shin J.H."/>
        </authorList>
    </citation>
    <scope>NUCLEOTIDE SEQUENCE [LARGE SCALE GENOMIC DNA]</scope>
    <source>
        <strain evidence="1 2">DSM 24997</strain>
    </source>
</reference>
<dbReference type="KEGG" id="pbj:VN24_07925"/>
<dbReference type="STRING" id="1126833.VN24_07925"/>
<dbReference type="EMBL" id="CP011058">
    <property type="protein sequence ID" value="AJY74515.1"/>
    <property type="molecule type" value="Genomic_DNA"/>
</dbReference>
<accession>A0A0D5NHA0</accession>
<sequence>MKLPQLQIYQQPAKLGFRTEWGKVSIHQQQAEQQFHTVPTQVDITSSQPVVVIDQSLTWDAINGGKPEAFIQRIYSQTGEYMKRHTIDINHKWQRIADLSTKHNPIPDLAREELGRERPALPVYGPASVMNTKFDPQVRKPEIKVTPGYIEKDVQTHPVDIRFTPGKVHFYMEQYPSVTIVPPPVVDLRG</sequence>
<dbReference type="RefSeq" id="WP_045669949.1">
    <property type="nucleotide sequence ID" value="NZ_CP011058.1"/>
</dbReference>
<protein>
    <submittedName>
        <fullName evidence="1">Uncharacterized protein</fullName>
    </submittedName>
</protein>